<evidence type="ECO:0000256" key="4">
    <source>
        <dbReference type="ARBA" id="ARBA00021581"/>
    </source>
</evidence>
<feature type="transmembrane region" description="Helical" evidence="14">
    <location>
        <begin position="136"/>
        <end position="153"/>
    </location>
</feature>
<evidence type="ECO:0000256" key="10">
    <source>
        <dbReference type="ARBA" id="ARBA00023251"/>
    </source>
</evidence>
<evidence type="ECO:0000256" key="13">
    <source>
        <dbReference type="ARBA" id="ARBA00047594"/>
    </source>
</evidence>
<feature type="transmembrane region" description="Helical" evidence="14">
    <location>
        <begin position="236"/>
        <end position="254"/>
    </location>
</feature>
<evidence type="ECO:0000256" key="9">
    <source>
        <dbReference type="ARBA" id="ARBA00023136"/>
    </source>
</evidence>
<dbReference type="EC" id="3.6.1.27" evidence="3 14"/>
<comment type="function">
    <text evidence="14">Catalyzes the dephosphorylation of undecaprenyl diphosphate (UPP). Confers resistance to bacitracin.</text>
</comment>
<proteinExistence type="inferred from homology"/>
<evidence type="ECO:0000256" key="6">
    <source>
        <dbReference type="ARBA" id="ARBA00022692"/>
    </source>
</evidence>
<dbReference type="EMBL" id="CP040463">
    <property type="protein sequence ID" value="QCT93672.1"/>
    <property type="molecule type" value="Genomic_DNA"/>
</dbReference>
<keyword evidence="14" id="KW-0133">Cell shape</keyword>
<evidence type="ECO:0000256" key="14">
    <source>
        <dbReference type="HAMAP-Rule" id="MF_01006"/>
    </source>
</evidence>
<dbReference type="NCBIfam" id="NF001389">
    <property type="entry name" value="PRK00281.1-2"/>
    <property type="match status" value="1"/>
</dbReference>
<evidence type="ECO:0000313" key="16">
    <source>
        <dbReference type="Proteomes" id="UP000306825"/>
    </source>
</evidence>
<evidence type="ECO:0000313" key="15">
    <source>
        <dbReference type="EMBL" id="QCT93672.1"/>
    </source>
</evidence>
<keyword evidence="9 14" id="KW-0472">Membrane</keyword>
<keyword evidence="14" id="KW-0961">Cell wall biogenesis/degradation</keyword>
<dbReference type="NCBIfam" id="TIGR00753">
    <property type="entry name" value="undec_PP_bacA"/>
    <property type="match status" value="1"/>
</dbReference>
<keyword evidence="16" id="KW-1185">Reference proteome</keyword>
<evidence type="ECO:0000256" key="3">
    <source>
        <dbReference type="ARBA" id="ARBA00012374"/>
    </source>
</evidence>
<gene>
    <name evidence="14" type="primary">uppP</name>
    <name evidence="15" type="ORF">FE773_00245</name>
</gene>
<name>A0ABX5V8H1_9BACT</name>
<accession>A0ABX5V8H1</accession>
<dbReference type="PANTHER" id="PTHR30622:SF3">
    <property type="entry name" value="UNDECAPRENYL-DIPHOSPHATASE"/>
    <property type="match status" value="1"/>
</dbReference>
<organism evidence="15 16">
    <name type="scientific">Caminibacter mediatlanticus TB-2</name>
    <dbReference type="NCBI Taxonomy" id="391592"/>
    <lineage>
        <taxon>Bacteria</taxon>
        <taxon>Pseudomonadati</taxon>
        <taxon>Campylobacterota</taxon>
        <taxon>Epsilonproteobacteria</taxon>
        <taxon>Nautiliales</taxon>
        <taxon>Nautiliaceae</taxon>
        <taxon>Caminibacter</taxon>
    </lineage>
</organism>
<keyword evidence="6 14" id="KW-0812">Transmembrane</keyword>
<feature type="transmembrane region" description="Helical" evidence="14">
    <location>
        <begin position="204"/>
        <end position="224"/>
    </location>
</feature>
<sequence length="261" mass="29141">MTIIDSIILGIVEGITEFLPISSTAHMIIVSTLLGLKQTMQNVAFEVIIQLGATLAIVFIYLDKINFKEIDLWKKVILAFLPLAIVGFLFRHQIKEFFTITTVAWMFIIGGIVFFIVEKFYSEEKAKINEVEKVSLKQAFIIGIFQVFALIPGTSRSGATIVGGMLSGLSRKTAADFSFLLAIPTMFAASGYEMVKNLDTFKDSNLIVLAVGFIVSFISCYIAVKWFLNFVKKYTLIPFGIYRIIFGIILLYLVNQGIINA</sequence>
<keyword evidence="14" id="KW-0573">Peptidoglycan synthesis</keyword>
<evidence type="ECO:0000256" key="2">
    <source>
        <dbReference type="ARBA" id="ARBA00010621"/>
    </source>
</evidence>
<feature type="transmembrane region" description="Helical" evidence="14">
    <location>
        <begin position="97"/>
        <end position="116"/>
    </location>
</feature>
<comment type="similarity">
    <text evidence="2 14">Belongs to the UppP family.</text>
</comment>
<dbReference type="HAMAP" id="MF_01006">
    <property type="entry name" value="Undec_diphosphatase"/>
    <property type="match status" value="1"/>
</dbReference>
<dbReference type="PANTHER" id="PTHR30622">
    <property type="entry name" value="UNDECAPRENYL-DIPHOSPHATASE"/>
    <property type="match status" value="1"/>
</dbReference>
<evidence type="ECO:0000256" key="1">
    <source>
        <dbReference type="ARBA" id="ARBA00004651"/>
    </source>
</evidence>
<evidence type="ECO:0000256" key="7">
    <source>
        <dbReference type="ARBA" id="ARBA00022801"/>
    </source>
</evidence>
<reference evidence="15 16" key="1">
    <citation type="submission" date="2019-05" db="EMBL/GenBank/DDBJ databases">
        <title>A comparative analysis of the Nautiliaceae.</title>
        <authorList>
            <person name="Grosche A."/>
            <person name="Smedile F."/>
            <person name="Vetriani C."/>
        </authorList>
    </citation>
    <scope>NUCLEOTIDE SEQUENCE [LARGE SCALE GENOMIC DNA]</scope>
    <source>
        <strain evidence="15 16">TB-2</strain>
    </source>
</reference>
<keyword evidence="8 14" id="KW-1133">Transmembrane helix</keyword>
<dbReference type="Proteomes" id="UP000306825">
    <property type="component" value="Chromosome"/>
</dbReference>
<evidence type="ECO:0000256" key="11">
    <source>
        <dbReference type="ARBA" id="ARBA00032707"/>
    </source>
</evidence>
<dbReference type="NCBIfam" id="NF001390">
    <property type="entry name" value="PRK00281.1-4"/>
    <property type="match status" value="1"/>
</dbReference>
<comment type="catalytic activity">
    <reaction evidence="13 14">
        <text>di-trans,octa-cis-undecaprenyl diphosphate + H2O = di-trans,octa-cis-undecaprenyl phosphate + phosphate + H(+)</text>
        <dbReference type="Rhea" id="RHEA:28094"/>
        <dbReference type="ChEBI" id="CHEBI:15377"/>
        <dbReference type="ChEBI" id="CHEBI:15378"/>
        <dbReference type="ChEBI" id="CHEBI:43474"/>
        <dbReference type="ChEBI" id="CHEBI:58405"/>
        <dbReference type="ChEBI" id="CHEBI:60392"/>
        <dbReference type="EC" id="3.6.1.27"/>
    </reaction>
</comment>
<feature type="transmembrane region" description="Helical" evidence="14">
    <location>
        <begin position="174"/>
        <end position="192"/>
    </location>
</feature>
<dbReference type="Pfam" id="PF02673">
    <property type="entry name" value="BacA"/>
    <property type="match status" value="1"/>
</dbReference>
<comment type="subcellular location">
    <subcellularLocation>
        <location evidence="1 14">Cell membrane</location>
        <topology evidence="1 14">Multi-pass membrane protein</topology>
    </subcellularLocation>
</comment>
<comment type="miscellaneous">
    <text evidence="14">Bacitracin is thought to be involved in the inhibition of peptidoglycan synthesis by sequestering undecaprenyl diphosphate, thereby reducing the pool of lipid carrier available.</text>
</comment>
<keyword evidence="7 14" id="KW-0378">Hydrolase</keyword>
<feature type="transmembrane region" description="Helical" evidence="14">
    <location>
        <begin position="73"/>
        <end position="90"/>
    </location>
</feature>
<feature type="transmembrane region" description="Helical" evidence="14">
    <location>
        <begin position="18"/>
        <end position="36"/>
    </location>
</feature>
<evidence type="ECO:0000256" key="5">
    <source>
        <dbReference type="ARBA" id="ARBA00022475"/>
    </source>
</evidence>
<dbReference type="GO" id="GO:0050380">
    <property type="term" value="F:undecaprenyl-diphosphatase activity"/>
    <property type="evidence" value="ECO:0007669"/>
    <property type="project" value="UniProtKB-EC"/>
</dbReference>
<keyword evidence="10 14" id="KW-0046">Antibiotic resistance</keyword>
<keyword evidence="5 14" id="KW-1003">Cell membrane</keyword>
<dbReference type="RefSeq" id="WP_138322687.1">
    <property type="nucleotide sequence ID" value="NZ_CP040463.1"/>
</dbReference>
<dbReference type="InterPro" id="IPR003824">
    <property type="entry name" value="UppP"/>
</dbReference>
<feature type="transmembrane region" description="Helical" evidence="14">
    <location>
        <begin position="43"/>
        <end position="61"/>
    </location>
</feature>
<evidence type="ECO:0000256" key="12">
    <source>
        <dbReference type="ARBA" id="ARBA00032932"/>
    </source>
</evidence>
<protein>
    <recommendedName>
        <fullName evidence="4 14">Undecaprenyl-diphosphatase</fullName>
        <ecNumber evidence="3 14">3.6.1.27</ecNumber>
    </recommendedName>
    <alternativeName>
        <fullName evidence="12 14">Bacitracin resistance protein</fullName>
    </alternativeName>
    <alternativeName>
        <fullName evidence="11 14">Undecaprenyl pyrophosphate phosphatase</fullName>
    </alternativeName>
</protein>
<evidence type="ECO:0000256" key="8">
    <source>
        <dbReference type="ARBA" id="ARBA00022989"/>
    </source>
</evidence>